<evidence type="ECO:0000313" key="1">
    <source>
        <dbReference type="EMBL" id="CSA23364.1"/>
    </source>
</evidence>
<evidence type="ECO:0000313" key="2">
    <source>
        <dbReference type="Proteomes" id="UP000044806"/>
    </source>
</evidence>
<sequence length="105" mass="12388">MEITQRLQEGRLEMWRMLSQIMNIGIRKTQCAKMSYLLTDGIKKSAGILFTAYNQFIAHRHIRIKMVYRLHHIDFISIKIEQATNDVGRKQAWIHDCRPSVHFGC</sequence>
<dbReference type="EMBL" id="CWOW01000004">
    <property type="protein sequence ID" value="CSA23364.1"/>
    <property type="molecule type" value="Genomic_DNA"/>
</dbReference>
<accession>A0A655YPW6</accession>
<organism evidence="1 2">
    <name type="scientific">Vibrio cholerae</name>
    <dbReference type="NCBI Taxonomy" id="666"/>
    <lineage>
        <taxon>Bacteria</taxon>
        <taxon>Pseudomonadati</taxon>
        <taxon>Pseudomonadota</taxon>
        <taxon>Gammaproteobacteria</taxon>
        <taxon>Vibrionales</taxon>
        <taxon>Vibrionaceae</taxon>
        <taxon>Vibrio</taxon>
    </lineage>
</organism>
<dbReference type="Proteomes" id="UP000044806">
    <property type="component" value="Unassembled WGS sequence"/>
</dbReference>
<reference evidence="1 2" key="1">
    <citation type="submission" date="2015-07" db="EMBL/GenBank/DDBJ databases">
        <authorList>
            <consortium name="Pathogen Informatics"/>
        </authorList>
    </citation>
    <scope>NUCLEOTIDE SEQUENCE [LARGE SCALE GENOMIC DNA]</scope>
    <source>
        <strain evidence="1 2">A51</strain>
    </source>
</reference>
<gene>
    <name evidence="1" type="ORF">ERS013165_01079</name>
</gene>
<name>A0A655YPW6_VIBCL</name>
<proteinExistence type="predicted"/>
<dbReference type="AlphaFoldDB" id="A0A655YPW6"/>
<protein>
    <submittedName>
        <fullName evidence="1">Uncharacterized protein</fullName>
    </submittedName>
</protein>